<dbReference type="PIRSF" id="PIRSF032209">
    <property type="entry name" value="UCP032209"/>
    <property type="match status" value="1"/>
</dbReference>
<dbReference type="STRING" id="1230453.C453_12746"/>
<dbReference type="Pfam" id="PF07799">
    <property type="entry name" value="DUF1643"/>
    <property type="match status" value="1"/>
</dbReference>
<dbReference type="EMBL" id="AOLK01000020">
    <property type="protein sequence ID" value="ELZ84414.1"/>
    <property type="molecule type" value="Genomic_DNA"/>
</dbReference>
<accession>M0HMT6</accession>
<protein>
    <recommendedName>
        <fullName evidence="4">DUF1643 domain-containing protein</fullName>
    </recommendedName>
</protein>
<dbReference type="PATRIC" id="fig|1230453.4.peg.2521"/>
<keyword evidence="3" id="KW-1185">Reference proteome</keyword>
<evidence type="ECO:0000256" key="1">
    <source>
        <dbReference type="SAM" id="MobiDB-lite"/>
    </source>
</evidence>
<feature type="region of interest" description="Disordered" evidence="1">
    <location>
        <begin position="1"/>
        <end position="20"/>
    </location>
</feature>
<proteinExistence type="predicted"/>
<dbReference type="Proteomes" id="UP000011612">
    <property type="component" value="Unassembled WGS sequence"/>
</dbReference>
<dbReference type="InterPro" id="IPR012441">
    <property type="entry name" value="DUF1643"/>
</dbReference>
<evidence type="ECO:0000313" key="3">
    <source>
        <dbReference type="Proteomes" id="UP000011612"/>
    </source>
</evidence>
<sequence length="177" mass="19379">MPSEQCASGTQQTLAGSNSAGAVISEDGQYRYRLSRTWDSGKPTLAFVMLNPSTADATEDDPTIRRCINYARDWGYGSLVVANLFGLRATDPSQLEDHPDPIGPDNDEHLRNVCENAQQVIVAWGAKGSLHGRAEEVASMLDEPVLWALDTTMDGHPNHPLYQPKDAIPTEWDGDEL</sequence>
<evidence type="ECO:0008006" key="4">
    <source>
        <dbReference type="Google" id="ProtNLM"/>
    </source>
</evidence>
<comment type="caution">
    <text evidence="2">The sequence shown here is derived from an EMBL/GenBank/DDBJ whole genome shotgun (WGS) entry which is preliminary data.</text>
</comment>
<name>M0HMT6_HALEO</name>
<dbReference type="RefSeq" id="WP_008324971.1">
    <property type="nucleotide sequence ID" value="NZ_AOLK01000020.1"/>
</dbReference>
<feature type="region of interest" description="Disordered" evidence="1">
    <location>
        <begin position="156"/>
        <end position="177"/>
    </location>
</feature>
<dbReference type="OrthoDB" id="286501at2157"/>
<gene>
    <name evidence="2" type="ORF">C453_12746</name>
</gene>
<organism evidence="2 3">
    <name type="scientific">Haloferax elongans ATCC BAA-1513</name>
    <dbReference type="NCBI Taxonomy" id="1230453"/>
    <lineage>
        <taxon>Archaea</taxon>
        <taxon>Methanobacteriati</taxon>
        <taxon>Methanobacteriota</taxon>
        <taxon>Stenosarchaea group</taxon>
        <taxon>Halobacteria</taxon>
        <taxon>Halobacteriales</taxon>
        <taxon>Haloferacaceae</taxon>
        <taxon>Haloferax</taxon>
    </lineage>
</organism>
<reference evidence="2 3" key="1">
    <citation type="journal article" date="2014" name="PLoS Genet.">
        <title>Phylogenetically driven sequencing of extremely halophilic archaea reveals strategies for static and dynamic osmo-response.</title>
        <authorList>
            <person name="Becker E.A."/>
            <person name="Seitzer P.M."/>
            <person name="Tritt A."/>
            <person name="Larsen D."/>
            <person name="Krusor M."/>
            <person name="Yao A.I."/>
            <person name="Wu D."/>
            <person name="Madern D."/>
            <person name="Eisen J.A."/>
            <person name="Darling A.E."/>
            <person name="Facciotti M.T."/>
        </authorList>
    </citation>
    <scope>NUCLEOTIDE SEQUENCE [LARGE SCALE GENOMIC DNA]</scope>
    <source>
        <strain evidence="2 3">ATCC BAA-1513</strain>
    </source>
</reference>
<dbReference type="InterPro" id="IPR016992">
    <property type="entry name" value="UCP032209"/>
</dbReference>
<dbReference type="AlphaFoldDB" id="M0HMT6"/>
<evidence type="ECO:0000313" key="2">
    <source>
        <dbReference type="EMBL" id="ELZ84414.1"/>
    </source>
</evidence>